<keyword evidence="17" id="KW-1185">Reference proteome</keyword>
<feature type="domain" description="Protein kinase" evidence="15">
    <location>
        <begin position="298"/>
        <end position="573"/>
    </location>
</feature>
<dbReference type="InterPro" id="IPR008271">
    <property type="entry name" value="Ser/Thr_kinase_AS"/>
</dbReference>
<dbReference type="FunFam" id="1.10.510.10:FF:000590">
    <property type="entry name" value="PR5-like receptor kinase"/>
    <property type="match status" value="1"/>
</dbReference>
<feature type="binding site" evidence="12">
    <location>
        <position position="326"/>
    </location>
    <ligand>
        <name>ATP</name>
        <dbReference type="ChEBI" id="CHEBI:30616"/>
    </ligand>
</feature>
<dbReference type="PROSITE" id="PS50011">
    <property type="entry name" value="PROTEIN_KINASE_DOM"/>
    <property type="match status" value="1"/>
</dbReference>
<gene>
    <name evidence="16" type="ORF">POTOM_029957</name>
</gene>
<keyword evidence="11" id="KW-0325">Glycoprotein</keyword>
<dbReference type="GO" id="GO:0004674">
    <property type="term" value="F:protein serine/threonine kinase activity"/>
    <property type="evidence" value="ECO:0007669"/>
    <property type="project" value="UniProtKB-KW"/>
</dbReference>
<reference evidence="16" key="1">
    <citation type="journal article" date="2020" name="bioRxiv">
        <title>Hybrid origin of Populus tomentosa Carr. identified through genome sequencing and phylogenomic analysis.</title>
        <authorList>
            <person name="An X."/>
            <person name="Gao K."/>
            <person name="Chen Z."/>
            <person name="Li J."/>
            <person name="Yang X."/>
            <person name="Yang X."/>
            <person name="Zhou J."/>
            <person name="Guo T."/>
            <person name="Zhao T."/>
            <person name="Huang S."/>
            <person name="Miao D."/>
            <person name="Khan W.U."/>
            <person name="Rao P."/>
            <person name="Ye M."/>
            <person name="Lei B."/>
            <person name="Liao W."/>
            <person name="Wang J."/>
            <person name="Ji L."/>
            <person name="Li Y."/>
            <person name="Guo B."/>
            <person name="Mustafa N.S."/>
            <person name="Li S."/>
            <person name="Yun Q."/>
            <person name="Keller S.R."/>
            <person name="Mao J."/>
            <person name="Zhang R."/>
            <person name="Strauss S.H."/>
        </authorList>
    </citation>
    <scope>NUCLEOTIDE SEQUENCE</scope>
    <source>
        <strain evidence="16">GM15</strain>
        <tissue evidence="16">Leaf</tissue>
    </source>
</reference>
<evidence type="ECO:0000259" key="15">
    <source>
        <dbReference type="PROSITE" id="PS50011"/>
    </source>
</evidence>
<protein>
    <recommendedName>
        <fullName evidence="15">Protein kinase domain-containing protein</fullName>
    </recommendedName>
</protein>
<evidence type="ECO:0000256" key="1">
    <source>
        <dbReference type="ARBA" id="ARBA00004479"/>
    </source>
</evidence>
<dbReference type="Proteomes" id="UP000886885">
    <property type="component" value="Chromosome 8A"/>
</dbReference>
<evidence type="ECO:0000256" key="11">
    <source>
        <dbReference type="ARBA" id="ARBA00023180"/>
    </source>
</evidence>
<dbReference type="EMBL" id="JAAWWB010000015">
    <property type="protein sequence ID" value="KAG6765897.1"/>
    <property type="molecule type" value="Genomic_DNA"/>
</dbReference>
<dbReference type="PANTHER" id="PTHR27009">
    <property type="entry name" value="RUST RESISTANCE KINASE LR10-RELATED"/>
    <property type="match status" value="1"/>
</dbReference>
<dbReference type="AlphaFoldDB" id="A0A8X7ZDQ1"/>
<evidence type="ECO:0000256" key="14">
    <source>
        <dbReference type="SAM" id="Phobius"/>
    </source>
</evidence>
<proteinExistence type="predicted"/>
<dbReference type="SMART" id="SM00220">
    <property type="entry name" value="S_TKc"/>
    <property type="match status" value="1"/>
</dbReference>
<evidence type="ECO:0000256" key="2">
    <source>
        <dbReference type="ARBA" id="ARBA00022527"/>
    </source>
</evidence>
<keyword evidence="3" id="KW-0808">Transferase</keyword>
<evidence type="ECO:0000313" key="16">
    <source>
        <dbReference type="EMBL" id="KAG6765897.1"/>
    </source>
</evidence>
<evidence type="ECO:0000256" key="9">
    <source>
        <dbReference type="ARBA" id="ARBA00022989"/>
    </source>
</evidence>
<comment type="subcellular location">
    <subcellularLocation>
        <location evidence="1">Membrane</location>
        <topology evidence="1">Single-pass type I membrane protein</topology>
    </subcellularLocation>
</comment>
<comment type="caution">
    <text evidence="16">The sequence shown here is derived from an EMBL/GenBank/DDBJ whole genome shotgun (WGS) entry which is preliminary data.</text>
</comment>
<name>A0A8X7ZDQ1_POPTO</name>
<sequence length="611" mass="67803">MGMSVRAWTGPPNGKRITMVVWNRRSSMASISSYFRDNGPKSPAVINARDVLARLRVVDVNLANGTCSLPYKSVSVDEFMDDDHYSLDATTYTSFIKCSSNLSDQAYRLVPCLSGNGTNVYVSYVTYIISSLQGSCLFVSRVPTVYQAVLFPSYDSILQLMQTGFDLDWSIGCCEVVKGLTFRCLCVCADYYLPPWLAAFSVVWDFLSGIYFTNRNSQVLTLAELIVLVLSKLTNFILIPAVYLVGRFILAPIGIFGFLIHKYMTTKKASGNEEIFLVNQQHLMPKRYTFSDIIAITNNFKDKLGQGGFGNVYKGQLRDAFLVAVKMLGNAKCNDEDFINEVSIIGRIHHVNIVRLVGFCSEGSHRALVFEYMANGSLDKLLFSRETELLLVSWEKLLQIAVGTARGIEHLHGGCSVCILHLDIKPHNVLLDSNFIPKVSDFGLAKFYPREKDFVSISTTRGTVGYVAPEMISRNLGAVSCKSDVYSFGMLLLEMAGRRRKSNSKGNCSSDVYFPSWVYDHLSEGGDLELENVTEIEAAIARKLCIVGLWCIQKAASDRPTMTKVVEMLGANIDDLQLPSNALSFPQSISKEPQSDSSTELLIPETADQSL</sequence>
<evidence type="ECO:0000256" key="5">
    <source>
        <dbReference type="ARBA" id="ARBA00022729"/>
    </source>
</evidence>
<accession>A0A8X7ZDQ1</accession>
<dbReference type="InterPro" id="IPR000719">
    <property type="entry name" value="Prot_kinase_dom"/>
</dbReference>
<dbReference type="OrthoDB" id="544400at2759"/>
<evidence type="ECO:0000256" key="12">
    <source>
        <dbReference type="PROSITE-ProRule" id="PRU10141"/>
    </source>
</evidence>
<dbReference type="GO" id="GO:0005524">
    <property type="term" value="F:ATP binding"/>
    <property type="evidence" value="ECO:0007669"/>
    <property type="project" value="UniProtKB-UniRule"/>
</dbReference>
<organism evidence="16 17">
    <name type="scientific">Populus tomentosa</name>
    <name type="common">Chinese white poplar</name>
    <dbReference type="NCBI Taxonomy" id="118781"/>
    <lineage>
        <taxon>Eukaryota</taxon>
        <taxon>Viridiplantae</taxon>
        <taxon>Streptophyta</taxon>
        <taxon>Embryophyta</taxon>
        <taxon>Tracheophyta</taxon>
        <taxon>Spermatophyta</taxon>
        <taxon>Magnoliopsida</taxon>
        <taxon>eudicotyledons</taxon>
        <taxon>Gunneridae</taxon>
        <taxon>Pentapetalae</taxon>
        <taxon>rosids</taxon>
        <taxon>fabids</taxon>
        <taxon>Malpighiales</taxon>
        <taxon>Salicaceae</taxon>
        <taxon>Saliceae</taxon>
        <taxon>Populus</taxon>
    </lineage>
</organism>
<evidence type="ECO:0000256" key="7">
    <source>
        <dbReference type="ARBA" id="ARBA00022777"/>
    </source>
</evidence>
<dbReference type="PROSITE" id="PS00108">
    <property type="entry name" value="PROTEIN_KINASE_ST"/>
    <property type="match status" value="1"/>
</dbReference>
<keyword evidence="6 12" id="KW-0547">Nucleotide-binding</keyword>
<dbReference type="InterPro" id="IPR045874">
    <property type="entry name" value="LRK10/LRL21-25-like"/>
</dbReference>
<evidence type="ECO:0000256" key="4">
    <source>
        <dbReference type="ARBA" id="ARBA00022692"/>
    </source>
</evidence>
<dbReference type="InterPro" id="IPR017441">
    <property type="entry name" value="Protein_kinase_ATP_BS"/>
</dbReference>
<evidence type="ECO:0000256" key="10">
    <source>
        <dbReference type="ARBA" id="ARBA00023136"/>
    </source>
</evidence>
<keyword evidence="4 14" id="KW-0812">Transmembrane</keyword>
<evidence type="ECO:0000256" key="13">
    <source>
        <dbReference type="SAM" id="MobiDB-lite"/>
    </source>
</evidence>
<feature type="transmembrane region" description="Helical" evidence="14">
    <location>
        <begin position="191"/>
        <end position="212"/>
    </location>
</feature>
<evidence type="ECO:0000256" key="3">
    <source>
        <dbReference type="ARBA" id="ARBA00022679"/>
    </source>
</evidence>
<feature type="transmembrane region" description="Helical" evidence="14">
    <location>
        <begin position="244"/>
        <end position="260"/>
    </location>
</feature>
<feature type="region of interest" description="Disordered" evidence="13">
    <location>
        <begin position="587"/>
        <end position="611"/>
    </location>
</feature>
<evidence type="ECO:0000256" key="8">
    <source>
        <dbReference type="ARBA" id="ARBA00022840"/>
    </source>
</evidence>
<keyword evidence="9 14" id="KW-1133">Transmembrane helix</keyword>
<dbReference type="InterPro" id="IPR001245">
    <property type="entry name" value="Ser-Thr/Tyr_kinase_cat_dom"/>
</dbReference>
<keyword evidence="7" id="KW-0418">Kinase</keyword>
<keyword evidence="10 14" id="KW-0472">Membrane</keyword>
<keyword evidence="5" id="KW-0732">Signal</keyword>
<evidence type="ECO:0000313" key="17">
    <source>
        <dbReference type="Proteomes" id="UP000886885"/>
    </source>
</evidence>
<dbReference type="GO" id="GO:0016020">
    <property type="term" value="C:membrane"/>
    <property type="evidence" value="ECO:0007669"/>
    <property type="project" value="UniProtKB-SubCell"/>
</dbReference>
<dbReference type="PROSITE" id="PS00107">
    <property type="entry name" value="PROTEIN_KINASE_ATP"/>
    <property type="match status" value="1"/>
</dbReference>
<dbReference type="FunFam" id="3.30.200.20:FF:000178">
    <property type="entry name" value="serine/threonine-protein kinase PBS1-like"/>
    <property type="match status" value="1"/>
</dbReference>
<keyword evidence="2" id="KW-0723">Serine/threonine-protein kinase</keyword>
<dbReference type="Pfam" id="PF07714">
    <property type="entry name" value="PK_Tyr_Ser-Thr"/>
    <property type="match status" value="1"/>
</dbReference>
<feature type="compositionally biased region" description="Polar residues" evidence="13">
    <location>
        <begin position="587"/>
        <end position="600"/>
    </location>
</feature>
<keyword evidence="8 12" id="KW-0067">ATP-binding</keyword>
<evidence type="ECO:0000256" key="6">
    <source>
        <dbReference type="ARBA" id="ARBA00022741"/>
    </source>
</evidence>